<evidence type="ECO:0000256" key="2">
    <source>
        <dbReference type="SAM" id="Phobius"/>
    </source>
</evidence>
<evidence type="ECO:0000313" key="5">
    <source>
        <dbReference type="WBParaSite" id="TASK_0000989901-mRNA-1"/>
    </source>
</evidence>
<organism evidence="5">
    <name type="scientific">Taenia asiatica</name>
    <name type="common">Asian tapeworm</name>
    <dbReference type="NCBI Taxonomy" id="60517"/>
    <lineage>
        <taxon>Eukaryota</taxon>
        <taxon>Metazoa</taxon>
        <taxon>Spiralia</taxon>
        <taxon>Lophotrochozoa</taxon>
        <taxon>Platyhelminthes</taxon>
        <taxon>Cestoda</taxon>
        <taxon>Eucestoda</taxon>
        <taxon>Cyclophyllidea</taxon>
        <taxon>Taeniidae</taxon>
        <taxon>Taenia</taxon>
    </lineage>
</organism>
<dbReference type="EMBL" id="UYRS01019682">
    <property type="protein sequence ID" value="VDK46526.1"/>
    <property type="molecule type" value="Genomic_DNA"/>
</dbReference>
<dbReference type="AlphaFoldDB" id="A0A0R3WGA6"/>
<keyword evidence="2" id="KW-0812">Transmembrane</keyword>
<gene>
    <name evidence="3" type="ORF">TASK_LOCUS9900</name>
</gene>
<dbReference type="PANTHER" id="PTHR46154">
    <property type="match status" value="1"/>
</dbReference>
<reference evidence="3 4" key="2">
    <citation type="submission" date="2018-11" db="EMBL/GenBank/DDBJ databases">
        <authorList>
            <consortium name="Pathogen Informatics"/>
        </authorList>
    </citation>
    <scope>NUCLEOTIDE SEQUENCE [LARGE SCALE GENOMIC DNA]</scope>
</reference>
<feature type="transmembrane region" description="Helical" evidence="2">
    <location>
        <begin position="243"/>
        <end position="264"/>
    </location>
</feature>
<protein>
    <submittedName>
        <fullName evidence="5">Rhomboid-like protein</fullName>
    </submittedName>
</protein>
<dbReference type="WBParaSite" id="TASK_0000989901-mRNA-1">
    <property type="protein sequence ID" value="TASK_0000989901-mRNA-1"/>
    <property type="gene ID" value="TASK_0000989901"/>
</dbReference>
<dbReference type="GO" id="GO:0005886">
    <property type="term" value="C:plasma membrane"/>
    <property type="evidence" value="ECO:0007669"/>
    <property type="project" value="TreeGrafter"/>
</dbReference>
<dbReference type="PANTHER" id="PTHR46154:SF4">
    <property type="entry name" value="UREA ACTIVE TRANSPORTER"/>
    <property type="match status" value="1"/>
</dbReference>
<accession>A0A0R3WGA6</accession>
<feature type="transmembrane region" description="Helical" evidence="2">
    <location>
        <begin position="341"/>
        <end position="361"/>
    </location>
</feature>
<feature type="transmembrane region" description="Helical" evidence="2">
    <location>
        <begin position="312"/>
        <end position="334"/>
    </location>
</feature>
<evidence type="ECO:0000313" key="3">
    <source>
        <dbReference type="EMBL" id="VDK46526.1"/>
    </source>
</evidence>
<keyword evidence="1" id="KW-0813">Transport</keyword>
<dbReference type="GO" id="GO:0015204">
    <property type="term" value="F:urea transmembrane transporter activity"/>
    <property type="evidence" value="ECO:0007669"/>
    <property type="project" value="InterPro"/>
</dbReference>
<reference evidence="5" key="1">
    <citation type="submission" date="2017-02" db="UniProtKB">
        <authorList>
            <consortium name="WormBaseParasite"/>
        </authorList>
    </citation>
    <scope>IDENTIFICATION</scope>
</reference>
<keyword evidence="4" id="KW-1185">Reference proteome</keyword>
<dbReference type="Proteomes" id="UP000282613">
    <property type="component" value="Unassembled WGS sequence"/>
</dbReference>
<feature type="transmembrane region" description="Helical" evidence="2">
    <location>
        <begin position="219"/>
        <end position="236"/>
    </location>
</feature>
<feature type="transmembrane region" description="Helical" evidence="2">
    <location>
        <begin position="178"/>
        <end position="199"/>
    </location>
</feature>
<feature type="transmembrane region" description="Helical" evidence="2">
    <location>
        <begin position="49"/>
        <end position="74"/>
    </location>
</feature>
<evidence type="ECO:0000256" key="1">
    <source>
        <dbReference type="ARBA" id="ARBA00022448"/>
    </source>
</evidence>
<name>A0A0R3WGA6_TAEAS</name>
<keyword evidence="2" id="KW-1133">Transmembrane helix</keyword>
<evidence type="ECO:0000313" key="4">
    <source>
        <dbReference type="Proteomes" id="UP000282613"/>
    </source>
</evidence>
<proteinExistence type="predicted"/>
<dbReference type="OrthoDB" id="6132759at2759"/>
<dbReference type="InterPro" id="IPR031155">
    <property type="entry name" value="DUR"/>
</dbReference>
<sequence>MEDIEFEEFVHVRPKPGLSLSASRRVPSLANQACQYLQKRFRRRMGKALYARDVAELTCAIVLVAVIADILYTLCPRKRKTVRSQELCAWDGGAKGFLSTSERSHCLGNVIASFMVQITWPTSILEAVRNAKLYGLAGSKFVPANSALIHNIFVLLLLEFRTKAPGAQTNAQFVGHRFGLVAHILTIIISLLVSLYTLTVNITKGSMVLNAVTMNVGEGAIVSLVLLQVGALLVVARRRSCSLILFAILTSIRLICATLTFNMLNSPDSTDLGMRIDLNPSQEASHSDAGNMGSLYKLLMCYNRSDHELEGALASGFDVAILSDGLISLIFNILWGRLSRAALLIGYSVSAGASLTLWLVLDRTSSLGTF</sequence>
<keyword evidence="2" id="KW-0472">Membrane</keyword>